<evidence type="ECO:0000256" key="11">
    <source>
        <dbReference type="ARBA" id="ARBA00023180"/>
    </source>
</evidence>
<dbReference type="SUPFAM" id="SSF56112">
    <property type="entry name" value="Protein kinase-like (PK-like)"/>
    <property type="match status" value="1"/>
</dbReference>
<dbReference type="PROSITE" id="PS00107">
    <property type="entry name" value="PROTEIN_KINASE_ATP"/>
    <property type="match status" value="1"/>
</dbReference>
<evidence type="ECO:0000256" key="2">
    <source>
        <dbReference type="ARBA" id="ARBA00022527"/>
    </source>
</evidence>
<feature type="domain" description="Protein kinase" evidence="15">
    <location>
        <begin position="351"/>
        <end position="628"/>
    </location>
</feature>
<evidence type="ECO:0000256" key="4">
    <source>
        <dbReference type="ARBA" id="ARBA00022692"/>
    </source>
</evidence>
<keyword evidence="3" id="KW-0808">Transferase</keyword>
<evidence type="ECO:0000256" key="3">
    <source>
        <dbReference type="ARBA" id="ARBA00022679"/>
    </source>
</evidence>
<dbReference type="InterPro" id="IPR025287">
    <property type="entry name" value="WAK_GUB"/>
</dbReference>
<evidence type="ECO:0000256" key="13">
    <source>
        <dbReference type="SAM" id="Phobius"/>
    </source>
</evidence>
<keyword evidence="2" id="KW-0723">Serine/threonine-protein kinase</keyword>
<dbReference type="Proteomes" id="UP001604336">
    <property type="component" value="Unassembled WGS sequence"/>
</dbReference>
<dbReference type="GO" id="GO:0004674">
    <property type="term" value="F:protein serine/threonine kinase activity"/>
    <property type="evidence" value="ECO:0007669"/>
    <property type="project" value="UniProtKB-KW"/>
</dbReference>
<evidence type="ECO:0000259" key="15">
    <source>
        <dbReference type="PROSITE" id="PS50011"/>
    </source>
</evidence>
<dbReference type="AlphaFoldDB" id="A0ABD1VSA9"/>
<dbReference type="SMART" id="SM00220">
    <property type="entry name" value="S_TKc"/>
    <property type="match status" value="1"/>
</dbReference>
<evidence type="ECO:0000256" key="8">
    <source>
        <dbReference type="ARBA" id="ARBA00022840"/>
    </source>
</evidence>
<name>A0ABD1VSA9_9LAMI</name>
<organism evidence="16 17">
    <name type="scientific">Abeliophyllum distichum</name>
    <dbReference type="NCBI Taxonomy" id="126358"/>
    <lineage>
        <taxon>Eukaryota</taxon>
        <taxon>Viridiplantae</taxon>
        <taxon>Streptophyta</taxon>
        <taxon>Embryophyta</taxon>
        <taxon>Tracheophyta</taxon>
        <taxon>Spermatophyta</taxon>
        <taxon>Magnoliopsida</taxon>
        <taxon>eudicotyledons</taxon>
        <taxon>Gunneridae</taxon>
        <taxon>Pentapetalae</taxon>
        <taxon>asterids</taxon>
        <taxon>lamiids</taxon>
        <taxon>Lamiales</taxon>
        <taxon>Oleaceae</taxon>
        <taxon>Forsythieae</taxon>
        <taxon>Abeliophyllum</taxon>
    </lineage>
</organism>
<dbReference type="Pfam" id="PF00069">
    <property type="entry name" value="Pkinase"/>
    <property type="match status" value="1"/>
</dbReference>
<comment type="caution">
    <text evidence="16">The sequence shown here is derived from an EMBL/GenBank/DDBJ whole genome shotgun (WGS) entry which is preliminary data.</text>
</comment>
<dbReference type="GO" id="GO:0016020">
    <property type="term" value="C:membrane"/>
    <property type="evidence" value="ECO:0007669"/>
    <property type="project" value="UniProtKB-SubCell"/>
</dbReference>
<keyword evidence="7 16" id="KW-0418">Kinase</keyword>
<dbReference type="CDD" id="cd14066">
    <property type="entry name" value="STKc_IRAK"/>
    <property type="match status" value="1"/>
</dbReference>
<dbReference type="InterPro" id="IPR008271">
    <property type="entry name" value="Ser/Thr_kinase_AS"/>
</dbReference>
<keyword evidence="8 12" id="KW-0067">ATP-binding</keyword>
<evidence type="ECO:0000313" key="16">
    <source>
        <dbReference type="EMBL" id="KAL2540244.1"/>
    </source>
</evidence>
<feature type="signal peptide" evidence="14">
    <location>
        <begin position="1"/>
        <end position="26"/>
    </location>
</feature>
<dbReference type="InterPro" id="IPR000719">
    <property type="entry name" value="Prot_kinase_dom"/>
</dbReference>
<evidence type="ECO:0000313" key="17">
    <source>
        <dbReference type="Proteomes" id="UP001604336"/>
    </source>
</evidence>
<protein>
    <submittedName>
        <fullName evidence="16">Protein kinase superfamily protein</fullName>
    </submittedName>
</protein>
<evidence type="ECO:0000256" key="7">
    <source>
        <dbReference type="ARBA" id="ARBA00022777"/>
    </source>
</evidence>
<evidence type="ECO:0000256" key="14">
    <source>
        <dbReference type="SAM" id="SignalP"/>
    </source>
</evidence>
<dbReference type="InterPro" id="IPR045874">
    <property type="entry name" value="LRK10/LRL21-25-like"/>
</dbReference>
<sequence>MRNIRLHFAFSIIFIILSHCAKYCKANDSCPPTFCGSITNISYPFRLRGDPENCGDPSYELACENNRTILYLSSNRYYYVQSISYNNFSIRVLDPGLENTSCDSYPINTPLSYYTSPELYDLGTYNLYENTPIVYTSCEAPAKSPLYVDTSSCSKNISLQKYSYVVVGDNVTFADFEDSCRIHTMAWISKDFPIVANSTFSDIQDGLAYGFVILWYPVHCRECEAKKGYHCDYNGSTGTFSCVGYNYYNYYHPPCTIFEPSTFRLKHECLRESWHDLLYFFRVNHRTLEKIIGSILAARFFCGILFLFTLLAYKFKRRHLSMYDSIEEFLQSQNNLMPIRYTYRDLKNMTKNFKDKLGEGGYGTVFKGQLKSGPFAAIKLMGKSKASGQEFISEVATIGRIHHVHVVRLIGFCVEGPKRALVYEFMPNGSLEKYIFPQQVTVSLNYSKMFDIALGVAKGIDYLHRGCDMQILHFDIKPHNILLDDNFTPKISDFGLAKLYPTDESMVSLTAARGTMGYMAPEMFYRNIGRVSYKSDVYSFGMLLMEMASKRRNLNPFVENISQIYFPCWVHDRFSKGMEIDLGDASLDERIMVKKMTFVALWCIQMKPDDRPSMTKVIEMLEGDVEFLQLPPKPFLSAEEMPVQDSEIDLNDMEFPLLSGSLVVSEISPSTH</sequence>
<evidence type="ECO:0000256" key="1">
    <source>
        <dbReference type="ARBA" id="ARBA00004479"/>
    </source>
</evidence>
<dbReference type="FunFam" id="3.30.200.20:FF:000178">
    <property type="entry name" value="serine/threonine-protein kinase PBS1-like"/>
    <property type="match status" value="1"/>
</dbReference>
<dbReference type="Pfam" id="PF13947">
    <property type="entry name" value="GUB_WAK_bind"/>
    <property type="match status" value="1"/>
</dbReference>
<feature type="chain" id="PRO_5044861629" evidence="14">
    <location>
        <begin position="27"/>
        <end position="672"/>
    </location>
</feature>
<dbReference type="PROSITE" id="PS00108">
    <property type="entry name" value="PROTEIN_KINASE_ST"/>
    <property type="match status" value="1"/>
</dbReference>
<evidence type="ECO:0000256" key="5">
    <source>
        <dbReference type="ARBA" id="ARBA00022729"/>
    </source>
</evidence>
<dbReference type="InterPro" id="IPR017441">
    <property type="entry name" value="Protein_kinase_ATP_BS"/>
</dbReference>
<dbReference type="Gene3D" id="1.10.510.10">
    <property type="entry name" value="Transferase(Phosphotransferase) domain 1"/>
    <property type="match status" value="1"/>
</dbReference>
<proteinExistence type="predicted"/>
<dbReference type="PANTHER" id="PTHR27009">
    <property type="entry name" value="RUST RESISTANCE KINASE LR10-RELATED"/>
    <property type="match status" value="1"/>
</dbReference>
<keyword evidence="9 13" id="KW-1133">Transmembrane helix</keyword>
<dbReference type="Gene3D" id="3.30.200.20">
    <property type="entry name" value="Phosphorylase Kinase, domain 1"/>
    <property type="match status" value="1"/>
</dbReference>
<feature type="transmembrane region" description="Helical" evidence="13">
    <location>
        <begin position="291"/>
        <end position="313"/>
    </location>
</feature>
<keyword evidence="10 13" id="KW-0472">Membrane</keyword>
<dbReference type="InterPro" id="IPR011009">
    <property type="entry name" value="Kinase-like_dom_sf"/>
</dbReference>
<keyword evidence="11" id="KW-0325">Glycoprotein</keyword>
<keyword evidence="6 12" id="KW-0547">Nucleotide-binding</keyword>
<feature type="binding site" evidence="12">
    <location>
        <position position="379"/>
    </location>
    <ligand>
        <name>ATP</name>
        <dbReference type="ChEBI" id="CHEBI:30616"/>
    </ligand>
</feature>
<evidence type="ECO:0000256" key="9">
    <source>
        <dbReference type="ARBA" id="ARBA00022989"/>
    </source>
</evidence>
<comment type="subcellular location">
    <subcellularLocation>
        <location evidence="1">Membrane</location>
        <topology evidence="1">Single-pass type I membrane protein</topology>
    </subcellularLocation>
</comment>
<evidence type="ECO:0000256" key="6">
    <source>
        <dbReference type="ARBA" id="ARBA00022741"/>
    </source>
</evidence>
<evidence type="ECO:0000256" key="10">
    <source>
        <dbReference type="ARBA" id="ARBA00023136"/>
    </source>
</evidence>
<evidence type="ECO:0000256" key="12">
    <source>
        <dbReference type="PROSITE-ProRule" id="PRU10141"/>
    </source>
</evidence>
<dbReference type="PROSITE" id="PS50011">
    <property type="entry name" value="PROTEIN_KINASE_DOM"/>
    <property type="match status" value="1"/>
</dbReference>
<keyword evidence="17" id="KW-1185">Reference proteome</keyword>
<gene>
    <name evidence="16" type="ORF">Adt_01222</name>
</gene>
<dbReference type="EMBL" id="JBFOLK010000001">
    <property type="protein sequence ID" value="KAL2540244.1"/>
    <property type="molecule type" value="Genomic_DNA"/>
</dbReference>
<keyword evidence="5 14" id="KW-0732">Signal</keyword>
<dbReference type="GO" id="GO:0005524">
    <property type="term" value="F:ATP binding"/>
    <property type="evidence" value="ECO:0007669"/>
    <property type="project" value="UniProtKB-UniRule"/>
</dbReference>
<accession>A0ABD1VSA9</accession>
<keyword evidence="4 13" id="KW-0812">Transmembrane</keyword>
<reference evidence="17" key="1">
    <citation type="submission" date="2024-07" db="EMBL/GenBank/DDBJ databases">
        <title>Two chromosome-level genome assemblies of Korean endemic species Abeliophyllum distichum and Forsythia ovata (Oleaceae).</title>
        <authorList>
            <person name="Jang H."/>
        </authorList>
    </citation>
    <scope>NUCLEOTIDE SEQUENCE [LARGE SCALE GENOMIC DNA]</scope>
</reference>
<dbReference type="FunFam" id="1.10.510.10:FF:000590">
    <property type="entry name" value="PR5-like receptor kinase"/>
    <property type="match status" value="1"/>
</dbReference>